<dbReference type="Pfam" id="PF03450">
    <property type="entry name" value="CO_deh_flav_C"/>
    <property type="match status" value="1"/>
</dbReference>
<evidence type="ECO:0000256" key="6">
    <source>
        <dbReference type="ARBA" id="ARBA00022723"/>
    </source>
</evidence>
<dbReference type="SUPFAM" id="SSF54292">
    <property type="entry name" value="2Fe-2S ferredoxin-like"/>
    <property type="match status" value="1"/>
</dbReference>
<dbReference type="Pfam" id="PF01799">
    <property type="entry name" value="Fer2_2"/>
    <property type="match status" value="1"/>
</dbReference>
<dbReference type="InterPro" id="IPR016167">
    <property type="entry name" value="FAD-bd_PCMH_sub1"/>
</dbReference>
<keyword evidence="22" id="KW-1185">Reference proteome</keyword>
<dbReference type="GO" id="GO:0009688">
    <property type="term" value="P:abscisic acid biosynthetic process"/>
    <property type="evidence" value="ECO:0007669"/>
    <property type="project" value="UniProtKB-KW"/>
</dbReference>
<dbReference type="GO" id="GO:0005506">
    <property type="term" value="F:iron ion binding"/>
    <property type="evidence" value="ECO:0007669"/>
    <property type="project" value="InterPro"/>
</dbReference>
<dbReference type="Pfam" id="PF00941">
    <property type="entry name" value="FAD_binding_5"/>
    <property type="match status" value="1"/>
</dbReference>
<keyword evidence="7 17" id="KW-0274">FAD</keyword>
<feature type="binding site" evidence="18">
    <location>
        <position position="122"/>
    </location>
    <ligand>
        <name>[2Fe-2S] cluster</name>
        <dbReference type="ChEBI" id="CHEBI:190135"/>
        <label>2</label>
    </ligand>
</feature>
<keyword evidence="6 18" id="KW-0479">Metal-binding</keyword>
<evidence type="ECO:0000256" key="12">
    <source>
        <dbReference type="ARBA" id="ARBA00023027"/>
    </source>
</evidence>
<dbReference type="InterPro" id="IPR016166">
    <property type="entry name" value="FAD-bd_PCMH"/>
</dbReference>
<protein>
    <recommendedName>
        <fullName evidence="15">indole-3-acetaldehyde oxidase</fullName>
        <ecNumber evidence="15">1.2.3.7</ecNumber>
    </recommendedName>
</protein>
<keyword evidence="3 18" id="KW-0500">Molybdenum</keyword>
<comment type="cofactor">
    <cofactor evidence="1 17">
        <name>FAD</name>
        <dbReference type="ChEBI" id="CHEBI:57692"/>
    </cofactor>
</comment>
<dbReference type="SMART" id="SM01092">
    <property type="entry name" value="CO_deh_flav_C"/>
    <property type="match status" value="1"/>
</dbReference>
<dbReference type="FunFam" id="3.10.20.30:FF:000012">
    <property type="entry name" value="Xanthine dehydrogenase/oxidase"/>
    <property type="match status" value="1"/>
</dbReference>
<dbReference type="PANTHER" id="PTHR11908">
    <property type="entry name" value="XANTHINE DEHYDROGENASE"/>
    <property type="match status" value="1"/>
</dbReference>
<evidence type="ECO:0000256" key="10">
    <source>
        <dbReference type="ARBA" id="ARBA00023004"/>
    </source>
</evidence>
<dbReference type="FunFam" id="3.30.365.10:FF:000001">
    <property type="entry name" value="Xanthine dehydrogenase oxidase"/>
    <property type="match status" value="1"/>
</dbReference>
<evidence type="ECO:0000313" key="21">
    <source>
        <dbReference type="EMBL" id="KAF5751667.1"/>
    </source>
</evidence>
<evidence type="ECO:0000256" key="14">
    <source>
        <dbReference type="ARBA" id="ARBA00034078"/>
    </source>
</evidence>
<feature type="binding site" evidence="17">
    <location>
        <position position="919"/>
    </location>
    <ligand>
        <name>substrate</name>
    </ligand>
</feature>
<feature type="binding site" evidence="18">
    <location>
        <position position="49"/>
    </location>
    <ligand>
        <name>[2Fe-2S] cluster</name>
        <dbReference type="ChEBI" id="CHEBI:190135"/>
        <label>1</label>
    </ligand>
</feature>
<dbReference type="InParanoid" id="A0A7J7DZC6"/>
<evidence type="ECO:0000256" key="13">
    <source>
        <dbReference type="ARBA" id="ARBA00023070"/>
    </source>
</evidence>
<feature type="domain" description="2Fe-2S ferredoxin-type" evidence="19">
    <location>
        <begin position="10"/>
        <end position="97"/>
    </location>
</feature>
<feature type="binding site" evidence="18">
    <location>
        <position position="838"/>
    </location>
    <ligand>
        <name>Mo-molybdopterin</name>
        <dbReference type="ChEBI" id="CHEBI:71302"/>
    </ligand>
    <ligandPart>
        <name>Mo</name>
        <dbReference type="ChEBI" id="CHEBI:28685"/>
    </ligandPart>
</feature>
<organism evidence="21 22">
    <name type="scientific">Tripterygium wilfordii</name>
    <name type="common">Thunder God vine</name>
    <dbReference type="NCBI Taxonomy" id="458696"/>
    <lineage>
        <taxon>Eukaryota</taxon>
        <taxon>Viridiplantae</taxon>
        <taxon>Streptophyta</taxon>
        <taxon>Embryophyta</taxon>
        <taxon>Tracheophyta</taxon>
        <taxon>Spermatophyta</taxon>
        <taxon>Magnoliopsida</taxon>
        <taxon>eudicotyledons</taxon>
        <taxon>Gunneridae</taxon>
        <taxon>Pentapetalae</taxon>
        <taxon>rosids</taxon>
        <taxon>fabids</taxon>
        <taxon>Celastrales</taxon>
        <taxon>Celastraceae</taxon>
        <taxon>Tripterygium</taxon>
    </lineage>
</organism>
<dbReference type="SMART" id="SM01008">
    <property type="entry name" value="Ald_Xan_dh_C"/>
    <property type="match status" value="1"/>
</dbReference>
<dbReference type="GO" id="GO:0009851">
    <property type="term" value="P:auxin biosynthetic process"/>
    <property type="evidence" value="ECO:0007669"/>
    <property type="project" value="UniProtKB-KW"/>
</dbReference>
<evidence type="ECO:0000259" key="19">
    <source>
        <dbReference type="PROSITE" id="PS51085"/>
    </source>
</evidence>
<dbReference type="EMBL" id="JAAARO010000002">
    <property type="protein sequence ID" value="KAF5751667.1"/>
    <property type="molecule type" value="Genomic_DNA"/>
</dbReference>
<evidence type="ECO:0000256" key="1">
    <source>
        <dbReference type="ARBA" id="ARBA00001974"/>
    </source>
</evidence>
<dbReference type="Gene3D" id="3.30.365.10">
    <property type="entry name" value="Aldehyde oxidase/xanthine dehydrogenase, molybdopterin binding domain"/>
    <property type="match status" value="4"/>
</dbReference>
<evidence type="ECO:0000256" key="2">
    <source>
        <dbReference type="ARBA" id="ARBA00006849"/>
    </source>
</evidence>
<feature type="binding site" evidence="18">
    <location>
        <position position="54"/>
    </location>
    <ligand>
        <name>[2Fe-2S] cluster</name>
        <dbReference type="ChEBI" id="CHEBI:190135"/>
        <label>1</label>
    </ligand>
</feature>
<feature type="binding site" evidence="18">
    <location>
        <position position="1125"/>
    </location>
    <ligand>
        <name>Mo-molybdopterin</name>
        <dbReference type="ChEBI" id="CHEBI:71302"/>
    </ligand>
    <ligandPart>
        <name>Mo</name>
        <dbReference type="ChEBI" id="CHEBI:28685"/>
    </ligandPart>
</feature>
<dbReference type="InterPro" id="IPR016169">
    <property type="entry name" value="FAD-bd_PCMH_sub2"/>
</dbReference>
<dbReference type="SUPFAM" id="SSF55447">
    <property type="entry name" value="CO dehydrogenase flavoprotein C-terminal domain-like"/>
    <property type="match status" value="1"/>
</dbReference>
<evidence type="ECO:0000256" key="18">
    <source>
        <dbReference type="PIRSR" id="PIRSR000127-3"/>
    </source>
</evidence>
<dbReference type="InterPro" id="IPR016208">
    <property type="entry name" value="Ald_Oxase/xanthine_DH-like"/>
</dbReference>
<dbReference type="InterPro" id="IPR012675">
    <property type="entry name" value="Beta-grasp_dom_sf"/>
</dbReference>
<dbReference type="InterPro" id="IPR001041">
    <property type="entry name" value="2Fe-2S_ferredoxin-type"/>
</dbReference>
<gene>
    <name evidence="21" type="ORF">HS088_TW02G00683</name>
</gene>
<feature type="binding site" evidence="18">
    <location>
        <position position="168"/>
    </location>
    <ligand>
        <name>[2Fe-2S] cluster</name>
        <dbReference type="ChEBI" id="CHEBI:190135"/>
        <label>2</label>
    </ligand>
</feature>
<dbReference type="GO" id="GO:0071949">
    <property type="term" value="F:FAD binding"/>
    <property type="evidence" value="ECO:0007669"/>
    <property type="project" value="InterPro"/>
</dbReference>
<keyword evidence="13" id="KW-0073">Auxin biosynthesis</keyword>
<dbReference type="SUPFAM" id="SSF56176">
    <property type="entry name" value="FAD-binding/transporter-associated domain-like"/>
    <property type="match status" value="1"/>
</dbReference>
<dbReference type="InterPro" id="IPR036683">
    <property type="entry name" value="CO_DH_flav_C_dom_sf"/>
</dbReference>
<dbReference type="InterPro" id="IPR008274">
    <property type="entry name" value="AldOxase/xan_DH_MoCoBD1"/>
</dbReference>
<keyword evidence="8" id="KW-0937">Abscisic acid biosynthesis</keyword>
<dbReference type="InterPro" id="IPR037165">
    <property type="entry name" value="AldOxase/xan_DH_Mopterin-bd_sf"/>
</dbReference>
<feature type="binding site" evidence="17">
    <location>
        <position position="373"/>
    </location>
    <ligand>
        <name>FAD</name>
        <dbReference type="ChEBI" id="CHEBI:57692"/>
    </ligand>
</feature>
<evidence type="ECO:0000256" key="17">
    <source>
        <dbReference type="PIRSR" id="PIRSR000127-2"/>
    </source>
</evidence>
<feature type="binding site" evidence="18">
    <location>
        <position position="951"/>
    </location>
    <ligand>
        <name>Mo-molybdopterin</name>
        <dbReference type="ChEBI" id="CHEBI:71302"/>
    </ligand>
    <ligandPart>
        <name>Mo</name>
        <dbReference type="ChEBI" id="CHEBI:28685"/>
    </ligandPart>
</feature>
<dbReference type="InterPro" id="IPR002888">
    <property type="entry name" value="2Fe-2S-bd"/>
</dbReference>
<keyword evidence="9" id="KW-0560">Oxidoreductase</keyword>
<dbReference type="Proteomes" id="UP000593562">
    <property type="component" value="Unassembled WGS sequence"/>
</dbReference>
<dbReference type="InterPro" id="IPR002346">
    <property type="entry name" value="Mopterin_DH_FAD-bd"/>
</dbReference>
<feature type="binding site" evidence="18">
    <location>
        <position position="807"/>
    </location>
    <ligand>
        <name>Mo-molybdopterin</name>
        <dbReference type="ChEBI" id="CHEBI:71302"/>
    </ligand>
    <ligandPart>
        <name>Mo</name>
        <dbReference type="ChEBI" id="CHEBI:28685"/>
    </ligandPart>
</feature>
<feature type="domain" description="FAD-binding PCMH-type" evidence="20">
    <location>
        <begin position="235"/>
        <end position="423"/>
    </location>
</feature>
<comment type="cofactor">
    <cofactor evidence="18">
        <name>Mo-molybdopterin</name>
        <dbReference type="ChEBI" id="CHEBI:71302"/>
    </cofactor>
    <text evidence="18">Binds 1 Mo-molybdopterin (Mo-MPT) cofactor per subunit.</text>
</comment>
<evidence type="ECO:0000256" key="9">
    <source>
        <dbReference type="ARBA" id="ARBA00023002"/>
    </source>
</evidence>
<dbReference type="InterPro" id="IPR036884">
    <property type="entry name" value="2Fe-2S-bd_dom_sf"/>
</dbReference>
<dbReference type="Pfam" id="PF00111">
    <property type="entry name" value="Fer2"/>
    <property type="match status" value="1"/>
</dbReference>
<feature type="binding site" evidence="18">
    <location>
        <position position="57"/>
    </location>
    <ligand>
        <name>[2Fe-2S] cluster</name>
        <dbReference type="ChEBI" id="CHEBI:190135"/>
        <label>1</label>
    </ligand>
</feature>
<evidence type="ECO:0000256" key="5">
    <source>
        <dbReference type="ARBA" id="ARBA00022714"/>
    </source>
</evidence>
<dbReference type="FunFam" id="1.10.150.120:FF:000006">
    <property type="entry name" value="Aldehyde oxidase"/>
    <property type="match status" value="1"/>
</dbReference>
<evidence type="ECO:0000256" key="16">
    <source>
        <dbReference type="PIRSR" id="PIRSR000127-1"/>
    </source>
</evidence>
<dbReference type="FunCoup" id="A0A7J7DZC6">
    <property type="interactions" value="106"/>
</dbReference>
<feature type="binding site" evidence="17">
    <location>
        <position position="413"/>
    </location>
    <ligand>
        <name>FAD</name>
        <dbReference type="ChEBI" id="CHEBI:57692"/>
    </ligand>
</feature>
<evidence type="ECO:0000256" key="15">
    <source>
        <dbReference type="ARBA" id="ARBA00067017"/>
    </source>
</evidence>
<dbReference type="InterPro" id="IPR036856">
    <property type="entry name" value="Ald_Oxase/Xan_DH_a/b_sf"/>
</dbReference>
<dbReference type="Pfam" id="PF01315">
    <property type="entry name" value="Ald_Xan_dh_C"/>
    <property type="match status" value="1"/>
</dbReference>
<dbReference type="Pfam" id="PF20256">
    <property type="entry name" value="MoCoBD_2"/>
    <property type="match status" value="1"/>
</dbReference>
<evidence type="ECO:0000313" key="22">
    <source>
        <dbReference type="Proteomes" id="UP000593562"/>
    </source>
</evidence>
<dbReference type="InterPro" id="IPR046867">
    <property type="entry name" value="AldOxase/xan_DH_MoCoBD2"/>
</dbReference>
<evidence type="ECO:0000256" key="8">
    <source>
        <dbReference type="ARBA" id="ARBA00022865"/>
    </source>
</evidence>
<name>A0A7J7DZC6_TRIWF</name>
<dbReference type="Gene3D" id="3.10.20.30">
    <property type="match status" value="1"/>
</dbReference>
<feature type="binding site" evidence="17">
    <location>
        <begin position="357"/>
        <end position="361"/>
    </location>
    <ligand>
        <name>FAD</name>
        <dbReference type="ChEBI" id="CHEBI:57692"/>
    </ligand>
</feature>
<dbReference type="PROSITE" id="PS00197">
    <property type="entry name" value="2FE2S_FER_1"/>
    <property type="match status" value="1"/>
</dbReference>
<dbReference type="PROSITE" id="PS51085">
    <property type="entry name" value="2FE2S_FER_2"/>
    <property type="match status" value="1"/>
</dbReference>
<feature type="binding site" evidence="18">
    <location>
        <position position="119"/>
    </location>
    <ligand>
        <name>[2Fe-2S] cluster</name>
        <dbReference type="ChEBI" id="CHEBI:190135"/>
        <label>2</label>
    </ligand>
</feature>
<dbReference type="PANTHER" id="PTHR11908:SF132">
    <property type="entry name" value="ALDEHYDE OXIDASE 1-RELATED"/>
    <property type="match status" value="1"/>
</dbReference>
<dbReference type="InterPro" id="IPR000674">
    <property type="entry name" value="Ald_Oxase/Xan_DH_a/b"/>
</dbReference>
<keyword evidence="4" id="KW-0285">Flavoprotein</keyword>
<dbReference type="Gene3D" id="3.90.1170.50">
    <property type="entry name" value="Aldehyde oxidase/xanthine dehydrogenase, a/b hammerhead"/>
    <property type="match status" value="1"/>
</dbReference>
<dbReference type="InterPro" id="IPR036010">
    <property type="entry name" value="2Fe-2S_ferredoxin-like_sf"/>
</dbReference>
<comment type="similarity">
    <text evidence="2">Belongs to the xanthine dehydrogenase family.</text>
</comment>
<dbReference type="SUPFAM" id="SSF56003">
    <property type="entry name" value="Molybdenum cofactor-binding domain"/>
    <property type="match status" value="1"/>
</dbReference>
<evidence type="ECO:0000256" key="11">
    <source>
        <dbReference type="ARBA" id="ARBA00023014"/>
    </source>
</evidence>
<keyword evidence="12" id="KW-0520">NAD</keyword>
<evidence type="ECO:0000256" key="7">
    <source>
        <dbReference type="ARBA" id="ARBA00022827"/>
    </source>
</evidence>
<dbReference type="SUPFAM" id="SSF47741">
    <property type="entry name" value="CO dehydrogenase ISP C-domain like"/>
    <property type="match status" value="1"/>
</dbReference>
<dbReference type="PIRSF" id="PIRSF000127">
    <property type="entry name" value="Xanthine_DH"/>
    <property type="match status" value="1"/>
</dbReference>
<keyword evidence="11 18" id="KW-0411">Iron-sulfur</keyword>
<accession>A0A7J7DZC6</accession>
<comment type="caution">
    <text evidence="21">The sequence shown here is derived from an EMBL/GenBank/DDBJ whole genome shotgun (WGS) entry which is preliminary data.</text>
</comment>
<dbReference type="Gene3D" id="3.30.43.10">
    <property type="entry name" value="Uridine Diphospho-n-acetylenolpyruvylglucosamine Reductase, domain 2"/>
    <property type="match status" value="1"/>
</dbReference>
<dbReference type="Pfam" id="PF02738">
    <property type="entry name" value="MoCoBD_1"/>
    <property type="match status" value="1"/>
</dbReference>
<feature type="active site" description="Proton acceptor" evidence="16">
    <location>
        <position position="1301"/>
    </location>
</feature>
<sequence>MELEKETRGGSLLFAVNGERFELSSVDPSTTLLEFLRYQTHIKSVKLGCGEGGCGACVVLLSKYDPILKRVDDFTVASCLTLLCSVNGCSITTSEGFGNSKNGFHPIHQRFSGFHASQCGFCTPGLCVSLFSAIVNAEKTNRPDPPPGFSKLTVSEAEKAVVGHLCRCTGYRAVADACKSFAADVDIEDLGLNSFWNKGDSREVKINKLTAYNHNDKVVTFPEFLMREMKSAMTLDSKRYHWYSPVSVDELQSLLKTVEANYGTRMKLVVGDTGKGYYKEIEFHDIYIDLRHIPELSVIQRHQNEIEIGAAVSISKAIEALKEENNAALHSQGETVFKKVATHMQKIASIFIRNTASVGGNLVLAQRKRFPSDLATVLLAVDSWVNIKTGTRRETLTLEEFLGGPPLDLESVLLSVIVSNRELMSNSSSEMNKKLLFETYRAAPKPLGNALAYLNAAFLAEVSSSKSSVGIMLNNCQLAFGAYGTRHAIRARKVEEYLTGKTLSASVLYEASQLVHATVAPEYGTSSAAYRSSLAIGFLFDFLGPLTDTANISSCLLDGCDTTSIFLDSKVMRGKGQVDRVELQTLLSSSKQVLEISEEYRPVGEPITKSGAAIQASGEAVYVDDIPAPINCLYGTFIYSTKPLARVKGIEFETKSTPDGVIGLISFKDIPEGGENIGSQSIFGKEALFADELTQCAGQPVAFVVANTQKHADMAAKLAVVHYDTEDLEPPILSVEDAVKMSSFFEVLPFIYPKQVGDLSKGMAEADYKINSARMSIGSQYYFYMENQTALAIPDEENCMVVYSSSQCPESAGSTIARCLGIPEHNVRVITRRAGGGFGGKAMRAMPVSTACAVAAHKLQRPVRTYLNRKTDMIMAGGRHPMEITYSVGFKSDGKVTALQLEILVNAGISADISPMMPRNIMCTLKKYNWGALSFDIKVCKTNHYSKSAMRAPGEVQGSFIAEAVIEHVASTLSVDVDSVRKMNLHTYESLNLFYGNSSGELKEYTLSSIWDRLATSSSFKQRTESVKEFNRQNIWQKRGISRVPIVHEVMLRSTPGKVSILRDGSVVVEVGGVEIGQGLWTKVKQMTAYALGLIKCDGSGDLLEKVRVIQSDTLSLIQGGFTAGSTTSEASCEAVSLCCKVLVERLTPLKESLQEQMGSIKWETLIVQATLQSVNLSASSYFVPELTSKAYLNYGAAVTEVEVNILTGETTILRSDIVYDCGKSLNPAVDLGQIEGAFVQGVGFFMLEEYLTNEDGLVVVEGPFTYEIPTIDTIPRQFNVELLNSGHHEKRVLSSKASGEPPLLLASSVHCATRAAIRDARLQLLLWRGIEGSEDSDFQLPIPATMPVVKELCGLDMVESYLQWKMRRQ</sequence>
<feature type="binding site" evidence="17">
    <location>
        <position position="441"/>
    </location>
    <ligand>
        <name>FAD</name>
        <dbReference type="ChEBI" id="CHEBI:57692"/>
    </ligand>
</feature>
<dbReference type="GO" id="GO:0050302">
    <property type="term" value="F:indole-3-acetaldehyde oxidase activity"/>
    <property type="evidence" value="ECO:0007669"/>
    <property type="project" value="UniProtKB-EC"/>
</dbReference>
<keyword evidence="5 18" id="KW-0001">2Fe-2S</keyword>
<feature type="binding site" evidence="18">
    <location>
        <position position="79"/>
    </location>
    <ligand>
        <name>[2Fe-2S] cluster</name>
        <dbReference type="ChEBI" id="CHEBI:190135"/>
        <label>1</label>
    </ligand>
</feature>
<dbReference type="GO" id="GO:0051537">
    <property type="term" value="F:2 iron, 2 sulfur cluster binding"/>
    <property type="evidence" value="ECO:0007669"/>
    <property type="project" value="UniProtKB-KW"/>
</dbReference>
<evidence type="ECO:0000256" key="4">
    <source>
        <dbReference type="ARBA" id="ARBA00022630"/>
    </source>
</evidence>
<dbReference type="PROSITE" id="PS51387">
    <property type="entry name" value="FAD_PCMH"/>
    <property type="match status" value="1"/>
</dbReference>
<comment type="cofactor">
    <cofactor evidence="14">
        <name>[2Fe-2S] cluster</name>
        <dbReference type="ChEBI" id="CHEBI:190135"/>
    </cofactor>
</comment>
<dbReference type="InterPro" id="IPR005107">
    <property type="entry name" value="CO_DH_flav_C"/>
</dbReference>
<dbReference type="EC" id="1.2.3.7" evidence="15"/>
<dbReference type="SUPFAM" id="SSF54665">
    <property type="entry name" value="CO dehydrogenase molybdoprotein N-domain-like"/>
    <property type="match status" value="1"/>
</dbReference>
<dbReference type="Gene3D" id="3.30.465.10">
    <property type="match status" value="1"/>
</dbReference>
<keyword evidence="10 18" id="KW-0408">Iron</keyword>
<dbReference type="InterPro" id="IPR036318">
    <property type="entry name" value="FAD-bd_PCMH-like_sf"/>
</dbReference>
<comment type="cofactor">
    <cofactor evidence="18">
        <name>[2Fe-2S] cluster</name>
        <dbReference type="ChEBI" id="CHEBI:190135"/>
    </cofactor>
    <text evidence="18">Binds 2 [2Fe-2S] clusters.</text>
</comment>
<evidence type="ECO:0000256" key="3">
    <source>
        <dbReference type="ARBA" id="ARBA00022505"/>
    </source>
</evidence>
<dbReference type="InterPro" id="IPR006058">
    <property type="entry name" value="2Fe2S_fd_BS"/>
</dbReference>
<feature type="binding site" evidence="18">
    <location>
        <position position="166"/>
    </location>
    <ligand>
        <name>[2Fe-2S] cluster</name>
        <dbReference type="ChEBI" id="CHEBI:190135"/>
        <label>2</label>
    </ligand>
</feature>
<dbReference type="OrthoDB" id="8300278at2759"/>
<dbReference type="Gene3D" id="1.10.150.120">
    <property type="entry name" value="[2Fe-2S]-binding domain"/>
    <property type="match status" value="1"/>
</dbReference>
<reference evidence="21 22" key="1">
    <citation type="journal article" date="2020" name="Nat. Commun.">
        <title>Genome of Tripterygium wilfordii and identification of cytochrome P450 involved in triptolide biosynthesis.</title>
        <authorList>
            <person name="Tu L."/>
            <person name="Su P."/>
            <person name="Zhang Z."/>
            <person name="Gao L."/>
            <person name="Wang J."/>
            <person name="Hu T."/>
            <person name="Zhou J."/>
            <person name="Zhang Y."/>
            <person name="Zhao Y."/>
            <person name="Liu Y."/>
            <person name="Song Y."/>
            <person name="Tong Y."/>
            <person name="Lu Y."/>
            <person name="Yang J."/>
            <person name="Xu C."/>
            <person name="Jia M."/>
            <person name="Peters R.J."/>
            <person name="Huang L."/>
            <person name="Gao W."/>
        </authorList>
    </citation>
    <scope>NUCLEOTIDE SEQUENCE [LARGE SCALE GENOMIC DNA]</scope>
    <source>
        <strain evidence="22">cv. XIE 37</strain>
        <tissue evidence="21">Leaf</tissue>
    </source>
</reference>
<evidence type="ECO:0000259" key="20">
    <source>
        <dbReference type="PROSITE" id="PS51387"/>
    </source>
</evidence>
<proteinExistence type="inferred from homology"/>
<dbReference type="Gene3D" id="3.30.390.50">
    <property type="entry name" value="CO dehydrogenase flavoprotein, C-terminal domain"/>
    <property type="match status" value="1"/>
</dbReference>